<reference evidence="3 4" key="1">
    <citation type="submission" date="2018-11" db="EMBL/GenBank/DDBJ databases">
        <title>Genomic Encyclopedia of Type Strains, Phase IV (KMG-IV): sequencing the most valuable type-strain genomes for metagenomic binning, comparative biology and taxonomic classification.</title>
        <authorList>
            <person name="Goeker M."/>
        </authorList>
    </citation>
    <scope>NUCLEOTIDE SEQUENCE [LARGE SCALE GENOMIC DNA]</scope>
    <source>
        <strain evidence="3 4">DSM 27238</strain>
    </source>
</reference>
<feature type="transmembrane region" description="Helical" evidence="1">
    <location>
        <begin position="61"/>
        <end position="80"/>
    </location>
</feature>
<sequence>MNINYSNSALPAQKSRLVALIQMIFFSAIGIVMFFIPFQLFGKSTILFDHIASYLVREQRLISLILLTLLLFYGTLKPFITGNWKKNITNKILSFFKIIGLIIAILYLTDMVPTVLSSKDMLPFLFEKLALPVGMIVPIGALILAFLIGFGLLEMVGVLMQPIMRPIWRTPGTSAIDAVASFVGSYSVALLITNRVYLQGQYSAREAVIIATGFSTVSTAFMVIIAKTLNIMPFWMLYFWSAMIVTFLVTAITARLPPISRIDNNNSLFEPDLALRERFKIAFETGISTAQSSGSLWRILWLNLRDGIEMAAAIVPSILAIGLFGLVLAKYTPVFDLLGLILYPFTWLVGLAEPLVAAKGISSGLAEMFLPSLILADMDILTRFVVAIVSVSSIIFFSAMIPCLLATQIPLSIPKMLIIWFQRTSLSIVFAGLIGQLALFLDWLK</sequence>
<evidence type="ECO:0000313" key="4">
    <source>
        <dbReference type="Proteomes" id="UP000281691"/>
    </source>
</evidence>
<feature type="transmembrane region" description="Helical" evidence="1">
    <location>
        <begin position="381"/>
        <end position="405"/>
    </location>
</feature>
<feature type="transmembrane region" description="Helical" evidence="1">
    <location>
        <begin position="20"/>
        <end position="41"/>
    </location>
</feature>
<name>A0A3N4VQ21_9PAST</name>
<feature type="transmembrane region" description="Helical" evidence="1">
    <location>
        <begin position="237"/>
        <end position="256"/>
    </location>
</feature>
<keyword evidence="1" id="KW-0472">Membrane</keyword>
<keyword evidence="1" id="KW-1133">Transmembrane helix</keyword>
<feature type="transmembrane region" description="Helical" evidence="1">
    <location>
        <begin position="129"/>
        <end position="153"/>
    </location>
</feature>
<feature type="transmembrane region" description="Helical" evidence="1">
    <location>
        <begin position="417"/>
        <end position="441"/>
    </location>
</feature>
<feature type="transmembrane region" description="Helical" evidence="1">
    <location>
        <begin position="310"/>
        <end position="329"/>
    </location>
</feature>
<dbReference type="AlphaFoldDB" id="A0A3N4VQ21"/>
<dbReference type="Proteomes" id="UP000281691">
    <property type="component" value="Unassembled WGS sequence"/>
</dbReference>
<accession>A0A3N4VQ21</accession>
<evidence type="ECO:0000256" key="1">
    <source>
        <dbReference type="SAM" id="Phobius"/>
    </source>
</evidence>
<evidence type="ECO:0000259" key="2">
    <source>
        <dbReference type="Pfam" id="PF07670"/>
    </source>
</evidence>
<feature type="transmembrane region" description="Helical" evidence="1">
    <location>
        <begin position="92"/>
        <end position="109"/>
    </location>
</feature>
<keyword evidence="4" id="KW-1185">Reference proteome</keyword>
<evidence type="ECO:0000313" key="3">
    <source>
        <dbReference type="EMBL" id="RPE83673.1"/>
    </source>
</evidence>
<dbReference type="RefSeq" id="WP_124211049.1">
    <property type="nucleotide sequence ID" value="NZ_CP016615.1"/>
</dbReference>
<comment type="caution">
    <text evidence="3">The sequence shown here is derived from an EMBL/GenBank/DDBJ whole genome shotgun (WGS) entry which is preliminary data.</text>
</comment>
<gene>
    <name evidence="3" type="ORF">EDC46_0873</name>
</gene>
<dbReference type="InterPro" id="IPR011642">
    <property type="entry name" value="Gate_dom"/>
</dbReference>
<feature type="domain" description="Nucleoside transporter/FeoB GTPase Gate" evidence="2">
    <location>
        <begin position="131"/>
        <end position="231"/>
    </location>
</feature>
<dbReference type="OrthoDB" id="1633380at2"/>
<feature type="transmembrane region" description="Helical" evidence="1">
    <location>
        <begin position="207"/>
        <end position="225"/>
    </location>
</feature>
<protein>
    <submittedName>
        <fullName evidence="3">Nucleoside recognition membrane protein YjiH</fullName>
    </submittedName>
</protein>
<keyword evidence="1" id="KW-0812">Transmembrane</keyword>
<organism evidence="3 4">
    <name type="scientific">Vespertiliibacter pulmonis</name>
    <dbReference type="NCBI Taxonomy" id="1443036"/>
    <lineage>
        <taxon>Bacteria</taxon>
        <taxon>Pseudomonadati</taxon>
        <taxon>Pseudomonadota</taxon>
        <taxon>Gammaproteobacteria</taxon>
        <taxon>Pasteurellales</taxon>
        <taxon>Pasteurellaceae</taxon>
        <taxon>Vespertiliibacter</taxon>
    </lineage>
</organism>
<proteinExistence type="predicted"/>
<feature type="transmembrane region" description="Helical" evidence="1">
    <location>
        <begin position="174"/>
        <end position="192"/>
    </location>
</feature>
<dbReference type="EMBL" id="RKQP01000002">
    <property type="protein sequence ID" value="RPE83673.1"/>
    <property type="molecule type" value="Genomic_DNA"/>
</dbReference>
<feature type="transmembrane region" description="Helical" evidence="1">
    <location>
        <begin position="341"/>
        <end position="361"/>
    </location>
</feature>
<dbReference type="Pfam" id="PF07670">
    <property type="entry name" value="Gate"/>
    <property type="match status" value="1"/>
</dbReference>